<dbReference type="GO" id="GO:0003824">
    <property type="term" value="F:catalytic activity"/>
    <property type="evidence" value="ECO:0007669"/>
    <property type="project" value="InterPro"/>
</dbReference>
<evidence type="ECO:0000256" key="1">
    <source>
        <dbReference type="SAM" id="MobiDB-lite"/>
    </source>
</evidence>
<dbReference type="EMBL" id="SWKV01000069">
    <property type="protein sequence ID" value="KAF3034323.1"/>
    <property type="molecule type" value="Genomic_DNA"/>
</dbReference>
<dbReference type="GO" id="GO:0030170">
    <property type="term" value="F:pyridoxal phosphate binding"/>
    <property type="evidence" value="ECO:0007669"/>
    <property type="project" value="InterPro"/>
</dbReference>
<feature type="region of interest" description="Disordered" evidence="1">
    <location>
        <begin position="395"/>
        <end position="415"/>
    </location>
</feature>
<dbReference type="PROSITE" id="PS51340">
    <property type="entry name" value="MOSC"/>
    <property type="match status" value="1"/>
</dbReference>
<feature type="domain" description="MOSC" evidence="2">
    <location>
        <begin position="381"/>
        <end position="534"/>
    </location>
</feature>
<feature type="compositionally biased region" description="Polar residues" evidence="1">
    <location>
        <begin position="182"/>
        <end position="192"/>
    </location>
</feature>
<reference evidence="3" key="1">
    <citation type="submission" date="2019-04" db="EMBL/GenBank/DDBJ databases">
        <title>Sequencing of skin fungus with MAO and IRED activity.</title>
        <authorList>
            <person name="Marsaioli A.J."/>
            <person name="Bonatto J.M.C."/>
            <person name="Reis Junior O."/>
        </authorList>
    </citation>
    <scope>NUCLEOTIDE SEQUENCE</scope>
    <source>
        <strain evidence="3">28M1</strain>
    </source>
</reference>
<dbReference type="Proteomes" id="UP000758155">
    <property type="component" value="Unassembled WGS sequence"/>
</dbReference>
<dbReference type="AlphaFoldDB" id="A0A9P4WJT6"/>
<dbReference type="SUPFAM" id="SSF50800">
    <property type="entry name" value="PK beta-barrel domain-like"/>
    <property type="match status" value="1"/>
</dbReference>
<name>A0A9P4WJT6_9PLEO</name>
<dbReference type="Pfam" id="PF03473">
    <property type="entry name" value="MOSC"/>
    <property type="match status" value="1"/>
</dbReference>
<proteinExistence type="predicted"/>
<feature type="region of interest" description="Disordered" evidence="1">
    <location>
        <begin position="173"/>
        <end position="216"/>
    </location>
</feature>
<accession>A0A9P4WJT6</accession>
<evidence type="ECO:0000259" key="2">
    <source>
        <dbReference type="PROSITE" id="PS51340"/>
    </source>
</evidence>
<dbReference type="GO" id="GO:0030151">
    <property type="term" value="F:molybdenum ion binding"/>
    <property type="evidence" value="ECO:0007669"/>
    <property type="project" value="InterPro"/>
</dbReference>
<dbReference type="InterPro" id="IPR005302">
    <property type="entry name" value="MoCF_Sase_C"/>
</dbReference>
<keyword evidence="4" id="KW-1185">Reference proteome</keyword>
<gene>
    <name evidence="3" type="ORF">E8E12_004956</name>
</gene>
<dbReference type="InterPro" id="IPR011037">
    <property type="entry name" value="Pyrv_Knase-like_insert_dom_sf"/>
</dbReference>
<evidence type="ECO:0000313" key="3">
    <source>
        <dbReference type="EMBL" id="KAF3034323.1"/>
    </source>
</evidence>
<evidence type="ECO:0000313" key="4">
    <source>
        <dbReference type="Proteomes" id="UP000758155"/>
    </source>
</evidence>
<organism evidence="3 4">
    <name type="scientific">Didymella heteroderae</name>
    <dbReference type="NCBI Taxonomy" id="1769908"/>
    <lineage>
        <taxon>Eukaryota</taxon>
        <taxon>Fungi</taxon>
        <taxon>Dikarya</taxon>
        <taxon>Ascomycota</taxon>
        <taxon>Pezizomycotina</taxon>
        <taxon>Dothideomycetes</taxon>
        <taxon>Pleosporomycetidae</taxon>
        <taxon>Pleosporales</taxon>
        <taxon>Pleosporineae</taxon>
        <taxon>Didymellaceae</taxon>
        <taxon>Didymella</taxon>
    </lineage>
</organism>
<dbReference type="OrthoDB" id="3683952at2759"/>
<protein>
    <recommendedName>
        <fullName evidence="2">MOSC domain-containing protein</fullName>
    </recommendedName>
</protein>
<comment type="caution">
    <text evidence="3">The sequence shown here is derived from an EMBL/GenBank/DDBJ whole genome shotgun (WGS) entry which is preliminary data.</text>
</comment>
<sequence>MQDVLSSLPAPDSFQFNKARKNGHDTITLFLGNRPNPNGSTSQAWARIVSFSEGKDLRPPLLFYDQVFDGARTVQYPRSASSLLRKATKLFPPFCFLQYDPIDKEANVREMLSAIILYLAAATEVDASAWHWDNFGDSLIQALRYIDSRGAFHEWRHQQKLVAFTESNRVKASADVQKEMPSKSNVDQSSDSATEEPLTVSTTNNNQYLGGTVRSRGSDVTIRPNTSLERLQRELGDRKFKMLDKIPPKPMIISRHNVAGSLFPFRMLIGSAAYQETGEVINVYAYIDHEGGKTSMIFMSHDMANLEQIYDVNDMRDGVNLVQPLEYLNNLKKESYKDDAKSARTAKLRSLISYYFFIAENKGLIGNPRVDINEGFCKRLCAVCKELGMENWGGADNGDGEDDQDDHHDAPTERTTFQDTGQYLVVTKESNDEISSRLADGVSMDITKFRPNIVVSGAPAAHDEDYWAETVFPGGVKMKFGGTCWRCQAITVDYRTGKEAEDDSGLVWEKLAKDRRIDKVGNMDRCLGSIFTHP</sequence>
<feature type="compositionally biased region" description="Polar residues" evidence="1">
    <location>
        <begin position="199"/>
        <end position="209"/>
    </location>
</feature>